<dbReference type="Gene3D" id="3.40.710.10">
    <property type="entry name" value="DD-peptidase/beta-lactamase superfamily"/>
    <property type="match status" value="1"/>
</dbReference>
<feature type="domain" description="Beta-lactamase-related" evidence="1">
    <location>
        <begin position="92"/>
        <end position="385"/>
    </location>
</feature>
<dbReference type="PANTHER" id="PTHR43283:SF18">
    <property type="match status" value="1"/>
</dbReference>
<dbReference type="Pfam" id="PF00144">
    <property type="entry name" value="Beta-lactamase"/>
    <property type="match status" value="1"/>
</dbReference>
<reference evidence="2 3" key="1">
    <citation type="submission" date="2018-04" db="EMBL/GenBank/DDBJ databases">
        <authorList>
            <person name="Li J."/>
        </authorList>
    </citation>
    <scope>NUCLEOTIDE SEQUENCE [LARGE SCALE GENOMIC DNA]</scope>
    <source>
        <strain evidence="3">30A</strain>
    </source>
</reference>
<dbReference type="InterPro" id="IPR050789">
    <property type="entry name" value="Diverse_Enzym_Activities"/>
</dbReference>
<organism evidence="2 3">
    <name type="scientific">Agromyces badenianii</name>
    <dbReference type="NCBI Taxonomy" id="2080742"/>
    <lineage>
        <taxon>Bacteria</taxon>
        <taxon>Bacillati</taxon>
        <taxon>Actinomycetota</taxon>
        <taxon>Actinomycetes</taxon>
        <taxon>Micrococcales</taxon>
        <taxon>Microbacteriaceae</taxon>
        <taxon>Agromyces</taxon>
    </lineage>
</organism>
<dbReference type="SUPFAM" id="SSF56601">
    <property type="entry name" value="beta-lactamase/transpeptidase-like"/>
    <property type="match status" value="1"/>
</dbReference>
<dbReference type="InterPro" id="IPR012338">
    <property type="entry name" value="Beta-lactam/transpept-like"/>
</dbReference>
<evidence type="ECO:0000259" key="1">
    <source>
        <dbReference type="Pfam" id="PF00144"/>
    </source>
</evidence>
<name>A0A2S0WZK9_9MICO</name>
<keyword evidence="3" id="KW-1185">Reference proteome</keyword>
<dbReference type="InterPro" id="IPR001466">
    <property type="entry name" value="Beta-lactam-related"/>
</dbReference>
<dbReference type="EMBL" id="CP028913">
    <property type="protein sequence ID" value="AWB96624.1"/>
    <property type="molecule type" value="Genomic_DNA"/>
</dbReference>
<dbReference type="PANTHER" id="PTHR43283">
    <property type="entry name" value="BETA-LACTAMASE-RELATED"/>
    <property type="match status" value="1"/>
</dbReference>
<dbReference type="Proteomes" id="UP000244729">
    <property type="component" value="Chromosome"/>
</dbReference>
<sequence length="441" mass="45493">MASKTSVNLRHGFLAVVLVGALGLSGCTGGTVDPLADLDPVDAAFGEDLAGQLQGVLDEAVALSGSSGGVAGAWSPWSGEWTGASGTVDFDEQAVPVGVDTGFRMGPLTTEVTCTVLLRLVDEGQLKLDDEVAATVDWMPGLDGITFDQLCRHTSGIADYYPGLRSHFVANPERIWPANELISSGMALPRTGAPGEHWSHSRTGVLLLAMALERRTGTSWNELAERYVFEPLGLEDTSLPAPSDTELDGVLGGYSAAIAPDGAIDCAVRRDDTSQSSSMGGAAAGAVSSLEDVRRLNAAFASGALLDEGTARKQWTSIPFGGDAPAWQSHGLGGAEYGPMRGLAGESTGALTAAFTDPKSGLTVVVALNNSTSGADFARETAFALASLASKASPAADHDQPLVELPWSFEQATTKMRELAKCPLPDPAAQPATQAEPAPAG</sequence>
<proteinExistence type="predicted"/>
<accession>A0A2S0WZK9</accession>
<evidence type="ECO:0000313" key="3">
    <source>
        <dbReference type="Proteomes" id="UP000244729"/>
    </source>
</evidence>
<gene>
    <name evidence="2" type="ORF">DCE93_14020</name>
</gene>
<evidence type="ECO:0000313" key="2">
    <source>
        <dbReference type="EMBL" id="AWB96624.1"/>
    </source>
</evidence>
<protein>
    <recommendedName>
        <fullName evidence="1">Beta-lactamase-related domain-containing protein</fullName>
    </recommendedName>
</protein>
<dbReference type="PROSITE" id="PS51257">
    <property type="entry name" value="PROKAR_LIPOPROTEIN"/>
    <property type="match status" value="1"/>
</dbReference>
<dbReference type="RefSeq" id="WP_108596420.1">
    <property type="nucleotide sequence ID" value="NZ_CP028913.1"/>
</dbReference>
<dbReference type="AlphaFoldDB" id="A0A2S0WZK9"/>
<dbReference type="OrthoDB" id="3174977at2"/>
<dbReference type="KEGG" id="agm:DCE93_14020"/>